<reference evidence="2 3" key="1">
    <citation type="submission" date="2018-06" db="EMBL/GenBank/DDBJ databases">
        <authorList>
            <consortium name="Pathogen Informatics"/>
            <person name="Doyle S."/>
        </authorList>
    </citation>
    <scope>NUCLEOTIDE SEQUENCE [LARGE SCALE GENOMIC DNA]</scope>
    <source>
        <strain evidence="2 3">NCTC10313</strain>
    </source>
</reference>
<accession>A0A378AKN2</accession>
<organism evidence="2 3">
    <name type="scientific">Klebsiella pneumoniae subsp. ozaenae</name>
    <dbReference type="NCBI Taxonomy" id="574"/>
    <lineage>
        <taxon>Bacteria</taxon>
        <taxon>Pseudomonadati</taxon>
        <taxon>Pseudomonadota</taxon>
        <taxon>Gammaproteobacteria</taxon>
        <taxon>Enterobacterales</taxon>
        <taxon>Enterobacteriaceae</taxon>
        <taxon>Klebsiella/Raoultella group</taxon>
        <taxon>Klebsiella</taxon>
        <taxon>Klebsiella pneumoniae complex</taxon>
    </lineage>
</organism>
<evidence type="ECO:0000313" key="2">
    <source>
        <dbReference type="EMBL" id="STV10187.1"/>
    </source>
</evidence>
<dbReference type="AlphaFoldDB" id="A0A378AKN2"/>
<dbReference type="Proteomes" id="UP000254487">
    <property type="component" value="Unassembled WGS sequence"/>
</dbReference>
<evidence type="ECO:0000256" key="1">
    <source>
        <dbReference type="SAM" id="MobiDB-lite"/>
    </source>
</evidence>
<protein>
    <submittedName>
        <fullName evidence="2">Uncharacterized protein</fullName>
    </submittedName>
</protein>
<dbReference type="EMBL" id="UGLW01000003">
    <property type="protein sequence ID" value="STV10187.1"/>
    <property type="molecule type" value="Genomic_DNA"/>
</dbReference>
<feature type="region of interest" description="Disordered" evidence="1">
    <location>
        <begin position="24"/>
        <end position="43"/>
    </location>
</feature>
<proteinExistence type="predicted"/>
<evidence type="ECO:0000313" key="3">
    <source>
        <dbReference type="Proteomes" id="UP000254487"/>
    </source>
</evidence>
<name>A0A378AKN2_KLEPO</name>
<sequence>MRRDDGAGHACQMHSSLLLNQLNMPRDGRFAGEGGDNGTAAQHQIAATETGYVGIGEHRRGVKPDGLASGSLNVSGKRAEFFYRQRGEQGGKQR</sequence>
<gene>
    <name evidence="2" type="ORF">NCTC10313_05738</name>
</gene>